<dbReference type="InterPro" id="IPR017871">
    <property type="entry name" value="ABC_transporter-like_CS"/>
</dbReference>
<keyword evidence="2" id="KW-0813">Transport</keyword>
<dbReference type="CDD" id="cd03255">
    <property type="entry name" value="ABC_MJ0796_LolCDE_FtsE"/>
    <property type="match status" value="1"/>
</dbReference>
<dbReference type="InterPro" id="IPR003838">
    <property type="entry name" value="ABC3_permease_C"/>
</dbReference>
<keyword evidence="10 14" id="KW-0472">Membrane</keyword>
<evidence type="ECO:0000256" key="2">
    <source>
        <dbReference type="ARBA" id="ARBA00022448"/>
    </source>
</evidence>
<evidence type="ECO:0000256" key="12">
    <source>
        <dbReference type="ARBA" id="ARBA00038388"/>
    </source>
</evidence>
<dbReference type="Pfam" id="PF02687">
    <property type="entry name" value="FtsX"/>
    <property type="match status" value="1"/>
</dbReference>
<keyword evidence="4" id="KW-0997">Cell inner membrane</keyword>
<dbReference type="PANTHER" id="PTHR30572">
    <property type="entry name" value="MEMBRANE COMPONENT OF TRANSPORTER-RELATED"/>
    <property type="match status" value="1"/>
</dbReference>
<dbReference type="InterPro" id="IPR003593">
    <property type="entry name" value="AAA+_ATPase"/>
</dbReference>
<protein>
    <recommendedName>
        <fullName evidence="13">Pyoverdine export ATP-binding/permease protein PvdT</fullName>
    </recommendedName>
</protein>
<dbReference type="Pfam" id="PF00005">
    <property type="entry name" value="ABC_tran"/>
    <property type="match status" value="1"/>
</dbReference>
<feature type="transmembrane region" description="Helical" evidence="14">
    <location>
        <begin position="525"/>
        <end position="552"/>
    </location>
</feature>
<evidence type="ECO:0000256" key="1">
    <source>
        <dbReference type="ARBA" id="ARBA00004429"/>
    </source>
</evidence>
<feature type="transmembrane region" description="Helical" evidence="14">
    <location>
        <begin position="572"/>
        <end position="598"/>
    </location>
</feature>
<dbReference type="Gene3D" id="3.40.50.300">
    <property type="entry name" value="P-loop containing nucleotide triphosphate hydrolases"/>
    <property type="match status" value="1"/>
</dbReference>
<evidence type="ECO:0000256" key="7">
    <source>
        <dbReference type="ARBA" id="ARBA00022840"/>
    </source>
</evidence>
<dbReference type="RefSeq" id="WP_262166101.1">
    <property type="nucleotide sequence ID" value="NZ_CP104965.1"/>
</dbReference>
<evidence type="ECO:0000259" key="15">
    <source>
        <dbReference type="PROSITE" id="PS50893"/>
    </source>
</evidence>
<gene>
    <name evidence="16" type="ORF">N8A98_13665</name>
</gene>
<accession>A0ABY6CAN7</accession>
<feature type="domain" description="ABC transporter" evidence="15">
    <location>
        <begin position="11"/>
        <end position="247"/>
    </location>
</feature>
<evidence type="ECO:0000256" key="3">
    <source>
        <dbReference type="ARBA" id="ARBA00022475"/>
    </source>
</evidence>
<keyword evidence="8" id="KW-1278">Translocase</keyword>
<reference evidence="16 17" key="1">
    <citation type="submission" date="2022-09" db="EMBL/GenBank/DDBJ databases">
        <title>Interaction between co-microsymbionts with complementary sets of symbiotic genes in legume-rhizobium systems.</title>
        <authorList>
            <person name="Safronova V."/>
            <person name="Sazanova A."/>
            <person name="Afonin A."/>
            <person name="Chirak E."/>
        </authorList>
    </citation>
    <scope>NUCLEOTIDE SEQUENCE [LARGE SCALE GENOMIC DNA]</scope>
    <source>
        <strain evidence="16 17">A18/4-1</strain>
    </source>
</reference>
<evidence type="ECO:0000256" key="10">
    <source>
        <dbReference type="ARBA" id="ARBA00023136"/>
    </source>
</evidence>
<keyword evidence="9 14" id="KW-1133">Transmembrane helix</keyword>
<evidence type="ECO:0000256" key="8">
    <source>
        <dbReference type="ARBA" id="ARBA00022967"/>
    </source>
</evidence>
<dbReference type="SUPFAM" id="SSF52540">
    <property type="entry name" value="P-loop containing nucleoside triphosphate hydrolases"/>
    <property type="match status" value="1"/>
</dbReference>
<evidence type="ECO:0000313" key="16">
    <source>
        <dbReference type="EMBL" id="UXN68316.1"/>
    </source>
</evidence>
<evidence type="ECO:0000256" key="5">
    <source>
        <dbReference type="ARBA" id="ARBA00022692"/>
    </source>
</evidence>
<dbReference type="InterPro" id="IPR003439">
    <property type="entry name" value="ABC_transporter-like_ATP-bd"/>
</dbReference>
<dbReference type="PROSITE" id="PS50893">
    <property type="entry name" value="ABC_TRANSPORTER_2"/>
    <property type="match status" value="1"/>
</dbReference>
<keyword evidence="5 14" id="KW-0812">Transmembrane</keyword>
<feature type="transmembrane region" description="Helical" evidence="14">
    <location>
        <begin position="618"/>
        <end position="635"/>
    </location>
</feature>
<dbReference type="InterPro" id="IPR050250">
    <property type="entry name" value="Macrolide_Exporter_MacB"/>
</dbReference>
<dbReference type="Proteomes" id="UP001061862">
    <property type="component" value="Chromosome"/>
</dbReference>
<keyword evidence="11" id="KW-0046">Antibiotic resistance</keyword>
<keyword evidence="6" id="KW-0547">Nucleotide-binding</keyword>
<evidence type="ECO:0000313" key="17">
    <source>
        <dbReference type="Proteomes" id="UP001061862"/>
    </source>
</evidence>
<comment type="subcellular location">
    <subcellularLocation>
        <location evidence="1">Cell inner membrane</location>
        <topology evidence="1">Multi-pass membrane protein</topology>
    </subcellularLocation>
</comment>
<evidence type="ECO:0000256" key="9">
    <source>
        <dbReference type="ARBA" id="ARBA00022989"/>
    </source>
</evidence>
<keyword evidence="3" id="KW-1003">Cell membrane</keyword>
<dbReference type="InterPro" id="IPR025857">
    <property type="entry name" value="MacB_PCD"/>
</dbReference>
<name>A0ABY6CAN7_9HYPH</name>
<dbReference type="PROSITE" id="PS00211">
    <property type="entry name" value="ABC_TRANSPORTER_1"/>
    <property type="match status" value="1"/>
</dbReference>
<dbReference type="SMART" id="SM00382">
    <property type="entry name" value="AAA"/>
    <property type="match status" value="1"/>
</dbReference>
<dbReference type="InterPro" id="IPR027417">
    <property type="entry name" value="P-loop_NTPase"/>
</dbReference>
<comment type="similarity">
    <text evidence="12">Belongs to the ABC transporter superfamily. Macrolide exporter (TC 3.A.1.122) family.</text>
</comment>
<evidence type="ECO:0000256" key="11">
    <source>
        <dbReference type="ARBA" id="ARBA00023251"/>
    </source>
</evidence>
<keyword evidence="17" id="KW-1185">Reference proteome</keyword>
<evidence type="ECO:0000256" key="4">
    <source>
        <dbReference type="ARBA" id="ARBA00022519"/>
    </source>
</evidence>
<evidence type="ECO:0000256" key="6">
    <source>
        <dbReference type="ARBA" id="ARBA00022741"/>
    </source>
</evidence>
<evidence type="ECO:0000256" key="13">
    <source>
        <dbReference type="ARBA" id="ARBA00041199"/>
    </source>
</evidence>
<evidence type="ECO:0000256" key="14">
    <source>
        <dbReference type="SAM" id="Phobius"/>
    </source>
</evidence>
<dbReference type="PANTHER" id="PTHR30572:SF14">
    <property type="entry name" value="MACROLIDE EXPORT ATP-BINDING_PERMEASE PROTEIN MACB"/>
    <property type="match status" value="1"/>
</dbReference>
<dbReference type="Pfam" id="PF12704">
    <property type="entry name" value="MacB_PCD"/>
    <property type="match status" value="1"/>
</dbReference>
<sequence length="652" mass="69079">MTDSNTPIISLRGLNRVFATGGEAVTVLRDIDLDIHQGELVAIIGQSGSGKSTLMNILGCLDKATTGKYTFGGKDVGRLGPDALAELRREHFGFIFQRYQLLPDLDAVENVEIPAIYAGVDATARRQRAIDLLTRLGLGERLSHRPNALSGGQQQRVSVARALMNGGEVILADEPTGALDSHSGKELLALLHELHGEGHTIIIVTHDASIAAQAERVIEISDGVIIADRRNGEETRNDRTKQAIRHIARWREGLDRAGEAFRMALRAMVAHKLRTFLTMLGIIIGIASVVSVVALGQGSQQTVLNNIASIGTNTINIYPGSGFGDRRSARIQTLVPSDAAAIGEQPFADSVSPQVSSNATVLFRATSSNATVTGVGAGYFQVNGRTFTDGVGFTPASVSQMTQEAVIDKNASDAFFVNGEEPVGQVIMLDNVPVRVIGVVANVTGFGPGGNSANVYVPYTTAMRRILGQSYLSSVAVRVADSYDMSEAEADITELLTRLHGGKTDFFLQNTATIRETIESTSQTLTLLISTIAVISLVVGGIGVMNIMLVSVSERTKEIGIRMAVGARRGDILRQFLIEAVLVCFVGGAAGVALSFGLGSALTALVQGATVRYSAESIVLAILSSSLIGVVFGFMPARSAARLDPVEALARE</sequence>
<proteinExistence type="inferred from homology"/>
<organism evidence="16 17">
    <name type="scientific">Devosia neptuniae</name>
    <dbReference type="NCBI Taxonomy" id="191302"/>
    <lineage>
        <taxon>Bacteria</taxon>
        <taxon>Pseudomonadati</taxon>
        <taxon>Pseudomonadota</taxon>
        <taxon>Alphaproteobacteria</taxon>
        <taxon>Hyphomicrobiales</taxon>
        <taxon>Devosiaceae</taxon>
        <taxon>Devosia</taxon>
    </lineage>
</organism>
<dbReference type="EMBL" id="CP104965">
    <property type="protein sequence ID" value="UXN68316.1"/>
    <property type="molecule type" value="Genomic_DNA"/>
</dbReference>
<feature type="transmembrane region" description="Helical" evidence="14">
    <location>
        <begin position="276"/>
        <end position="296"/>
    </location>
</feature>
<keyword evidence="7" id="KW-0067">ATP-binding</keyword>
<dbReference type="InterPro" id="IPR017911">
    <property type="entry name" value="MacB-like_ATP-bd"/>
</dbReference>